<reference evidence="2 3" key="1">
    <citation type="journal article" date="2017" name="Int. J. Syst. Evol. Microbiol.">
        <title>Jeotgalibaca porci sp. nov. and Jeotgalibaca arthritidis sp. nov., isolated from pigs, and emended description of the genus Jeotgalibaca.</title>
        <authorList>
            <person name="Zamora L."/>
            <person name="Perez-Sancho M."/>
            <person name="Dominguez L."/>
            <person name="Fernandez-Garayzabal J.F."/>
            <person name="Vela A.I."/>
        </authorList>
    </citation>
    <scope>NUCLEOTIDE SEQUENCE [LARGE SCALE GENOMIC DNA]</scope>
    <source>
        <strain evidence="2 3">CCUG 69148</strain>
    </source>
</reference>
<dbReference type="Proteomes" id="UP000501830">
    <property type="component" value="Chromosome"/>
</dbReference>
<evidence type="ECO:0008006" key="4">
    <source>
        <dbReference type="Google" id="ProtNLM"/>
    </source>
</evidence>
<dbReference type="RefSeq" id="WP_166062009.1">
    <property type="nucleotide sequence ID" value="NZ_CP049889.1"/>
</dbReference>
<sequence length="115" mass="13419">MENYYTEYSHPTPLNTGNHSYNRKNNATSVNPVLTEVVMPLYQVIRFANQAAERKQAVVITVEYKLDDHTYTRSTMQGKFRSSVNKNKQITFESINRKFLHFFNVEQILSIQNVA</sequence>
<dbReference type="EMBL" id="CP049889">
    <property type="protein sequence ID" value="QIK50967.1"/>
    <property type="molecule type" value="Genomic_DNA"/>
</dbReference>
<protein>
    <recommendedName>
        <fullName evidence="4">YolD-like family protein</fullName>
    </recommendedName>
</protein>
<name>A0A6G7WFJ0_9LACT</name>
<accession>A0A6G7WFJ0</accession>
<proteinExistence type="predicted"/>
<dbReference type="GeneID" id="94552075"/>
<feature type="region of interest" description="Disordered" evidence="1">
    <location>
        <begin position="1"/>
        <end position="23"/>
    </location>
</feature>
<feature type="compositionally biased region" description="Polar residues" evidence="1">
    <location>
        <begin position="12"/>
        <end position="23"/>
    </location>
</feature>
<keyword evidence="3" id="KW-1185">Reference proteome</keyword>
<gene>
    <name evidence="2" type="ORF">G7058_02215</name>
</gene>
<evidence type="ECO:0000256" key="1">
    <source>
        <dbReference type="SAM" id="MobiDB-lite"/>
    </source>
</evidence>
<organism evidence="2 3">
    <name type="scientific">Jeotgalibaca porci</name>
    <dbReference type="NCBI Taxonomy" id="1868793"/>
    <lineage>
        <taxon>Bacteria</taxon>
        <taxon>Bacillati</taxon>
        <taxon>Bacillota</taxon>
        <taxon>Bacilli</taxon>
        <taxon>Lactobacillales</taxon>
        <taxon>Carnobacteriaceae</taxon>
        <taxon>Jeotgalibaca</taxon>
    </lineage>
</organism>
<evidence type="ECO:0000313" key="2">
    <source>
        <dbReference type="EMBL" id="QIK50967.1"/>
    </source>
</evidence>
<dbReference type="AlphaFoldDB" id="A0A6G7WFJ0"/>
<dbReference type="KEGG" id="jpo:G7058_02215"/>
<evidence type="ECO:0000313" key="3">
    <source>
        <dbReference type="Proteomes" id="UP000501830"/>
    </source>
</evidence>